<keyword evidence="3" id="KW-1185">Reference proteome</keyword>
<protein>
    <submittedName>
        <fullName evidence="2">Uncharacterized protein</fullName>
    </submittedName>
</protein>
<evidence type="ECO:0000256" key="1">
    <source>
        <dbReference type="SAM" id="Phobius"/>
    </source>
</evidence>
<evidence type="ECO:0000313" key="2">
    <source>
        <dbReference type="EMBL" id="RNA38621.1"/>
    </source>
</evidence>
<gene>
    <name evidence="2" type="ORF">BpHYR1_012065</name>
</gene>
<keyword evidence="1" id="KW-0472">Membrane</keyword>
<keyword evidence="1" id="KW-1133">Transmembrane helix</keyword>
<dbReference type="Proteomes" id="UP000276133">
    <property type="component" value="Unassembled WGS sequence"/>
</dbReference>
<comment type="caution">
    <text evidence="2">The sequence shown here is derived from an EMBL/GenBank/DDBJ whole genome shotgun (WGS) entry which is preliminary data.</text>
</comment>
<feature type="transmembrane region" description="Helical" evidence="1">
    <location>
        <begin position="123"/>
        <end position="145"/>
    </location>
</feature>
<keyword evidence="1" id="KW-0812">Transmembrane</keyword>
<dbReference type="AlphaFoldDB" id="A0A3M7SRX2"/>
<name>A0A3M7SRX2_BRAPC</name>
<organism evidence="2 3">
    <name type="scientific">Brachionus plicatilis</name>
    <name type="common">Marine rotifer</name>
    <name type="synonym">Brachionus muelleri</name>
    <dbReference type="NCBI Taxonomy" id="10195"/>
    <lineage>
        <taxon>Eukaryota</taxon>
        <taxon>Metazoa</taxon>
        <taxon>Spiralia</taxon>
        <taxon>Gnathifera</taxon>
        <taxon>Rotifera</taxon>
        <taxon>Eurotatoria</taxon>
        <taxon>Monogononta</taxon>
        <taxon>Pseudotrocha</taxon>
        <taxon>Ploima</taxon>
        <taxon>Brachionidae</taxon>
        <taxon>Brachionus</taxon>
    </lineage>
</organism>
<dbReference type="EMBL" id="REGN01000846">
    <property type="protein sequence ID" value="RNA38621.1"/>
    <property type="molecule type" value="Genomic_DNA"/>
</dbReference>
<proteinExistence type="predicted"/>
<evidence type="ECO:0000313" key="3">
    <source>
        <dbReference type="Proteomes" id="UP000276133"/>
    </source>
</evidence>
<feature type="transmembrane region" description="Helical" evidence="1">
    <location>
        <begin position="82"/>
        <end position="111"/>
    </location>
</feature>
<accession>A0A3M7SRX2</accession>
<sequence length="203" mass="22944">MFANKKKIFFPNFTSLKGRGYFSEILFDYFRFCFWPEHSAHYWSNFYRIVTVIISRFISDRFASAATSSPVRRRIAAATSDCALVAGAIVSWPGVFTLAPVCVAIRLGALLALRRRHWLVPNYLFLVCRCVCFLALALVFAKWYVALGRVPVEISAAKLTVHIVGRYCTWLVFGQRRPGPQRLSDSSGCANRPDELVVLLAPI</sequence>
<reference evidence="2 3" key="1">
    <citation type="journal article" date="2018" name="Sci. Rep.">
        <title>Genomic signatures of local adaptation to the degree of environmental predictability in rotifers.</title>
        <authorList>
            <person name="Franch-Gras L."/>
            <person name="Hahn C."/>
            <person name="Garcia-Roger E.M."/>
            <person name="Carmona M.J."/>
            <person name="Serra M."/>
            <person name="Gomez A."/>
        </authorList>
    </citation>
    <scope>NUCLEOTIDE SEQUENCE [LARGE SCALE GENOMIC DNA]</scope>
    <source>
        <strain evidence="2">HYR1</strain>
    </source>
</reference>